<sequence length="297" mass="32514">MQSELPHSNMYWLKGGGVCGRRRVRDAGGWNFLFDHNVSNCGDSRYMSVQCGQTSRVGVLMEVWNSVNLIITRSMPVAEGGLSSYSSGKGKNHEGNGGLSCCELGWWFFSSTEKFLHLTMEISSFLAVGFSIPGSKLCDYVLVPTGLIYVAGKEVIIPQEEVDKFMATYNDVEAQKPANWKEGEGLGSSRSGIADPIMGGNVKNDNLGVGASQPDPLGIQGRKVKVSGTDACLQVWVGPLSGTRFAVVLWNRCLEDGTINVSWDSLGLQSFVSVSVRDLWKRGWRQKTKVKIVFIDE</sequence>
<reference evidence="2" key="1">
    <citation type="journal article" date="2022" name="Mol. Ecol. Resour.">
        <title>The genomes of chicory, endive, great burdock and yacon provide insights into Asteraceae palaeo-polyploidization history and plant inulin production.</title>
        <authorList>
            <person name="Fan W."/>
            <person name="Wang S."/>
            <person name="Wang H."/>
            <person name="Wang A."/>
            <person name="Jiang F."/>
            <person name="Liu H."/>
            <person name="Zhao H."/>
            <person name="Xu D."/>
            <person name="Zhang Y."/>
        </authorList>
    </citation>
    <scope>NUCLEOTIDE SEQUENCE [LARGE SCALE GENOMIC DNA]</scope>
    <source>
        <strain evidence="2">cv. Punajuju</strain>
    </source>
</reference>
<accession>A0ACB9BFC6</accession>
<reference evidence="1 2" key="2">
    <citation type="journal article" date="2022" name="Mol. Ecol. Resour.">
        <title>The genomes of chicory, endive, great burdock and yacon provide insights into Asteraceae paleo-polyploidization history and plant inulin production.</title>
        <authorList>
            <person name="Fan W."/>
            <person name="Wang S."/>
            <person name="Wang H."/>
            <person name="Wang A."/>
            <person name="Jiang F."/>
            <person name="Liu H."/>
            <person name="Zhao H."/>
            <person name="Xu D."/>
            <person name="Zhang Y."/>
        </authorList>
    </citation>
    <scope>NUCLEOTIDE SEQUENCE [LARGE SCALE GENOMIC DNA]</scope>
    <source>
        <strain evidence="2">cv. Punajuju</strain>
        <tissue evidence="1">Leaves</tissue>
    </source>
</reference>
<comment type="caution">
    <text evidence="1">The sequence shown here is derived from an EMBL/GenBank/DDBJ whole genome shotgun (WGS) entry which is preliminary data.</text>
</comment>
<keyword evidence="2" id="KW-1185">Reference proteome</keyword>
<evidence type="ECO:0000313" key="1">
    <source>
        <dbReference type="EMBL" id="KAI3720496.1"/>
    </source>
</evidence>
<name>A0ACB9BFC6_CICIN</name>
<proteinExistence type="predicted"/>
<dbReference type="Proteomes" id="UP001055811">
    <property type="component" value="Linkage Group LG06"/>
</dbReference>
<gene>
    <name evidence="1" type="ORF">L2E82_31483</name>
</gene>
<protein>
    <submittedName>
        <fullName evidence="1">Uncharacterized protein</fullName>
    </submittedName>
</protein>
<dbReference type="EMBL" id="CM042014">
    <property type="protein sequence ID" value="KAI3720496.1"/>
    <property type="molecule type" value="Genomic_DNA"/>
</dbReference>
<evidence type="ECO:0000313" key="2">
    <source>
        <dbReference type="Proteomes" id="UP001055811"/>
    </source>
</evidence>
<organism evidence="1 2">
    <name type="scientific">Cichorium intybus</name>
    <name type="common">Chicory</name>
    <dbReference type="NCBI Taxonomy" id="13427"/>
    <lineage>
        <taxon>Eukaryota</taxon>
        <taxon>Viridiplantae</taxon>
        <taxon>Streptophyta</taxon>
        <taxon>Embryophyta</taxon>
        <taxon>Tracheophyta</taxon>
        <taxon>Spermatophyta</taxon>
        <taxon>Magnoliopsida</taxon>
        <taxon>eudicotyledons</taxon>
        <taxon>Gunneridae</taxon>
        <taxon>Pentapetalae</taxon>
        <taxon>asterids</taxon>
        <taxon>campanulids</taxon>
        <taxon>Asterales</taxon>
        <taxon>Asteraceae</taxon>
        <taxon>Cichorioideae</taxon>
        <taxon>Cichorieae</taxon>
        <taxon>Cichoriinae</taxon>
        <taxon>Cichorium</taxon>
    </lineage>
</organism>